<gene>
    <name evidence="2" type="ORF">F9K24_04740</name>
</gene>
<reference evidence="2 3" key="1">
    <citation type="submission" date="2019-10" db="EMBL/GenBank/DDBJ databases">
        <title>Extracellular Electron Transfer in a Candidatus Methanoperedens spp. Enrichment Culture.</title>
        <authorList>
            <person name="Berger S."/>
            <person name="Rangel Shaw D."/>
            <person name="Berben T."/>
            <person name="In 'T Zandt M."/>
            <person name="Frank J."/>
            <person name="Reimann J."/>
            <person name="Jetten M.S.M."/>
            <person name="Welte C.U."/>
        </authorList>
    </citation>
    <scope>NUCLEOTIDE SEQUENCE [LARGE SCALE GENOMIC DNA]</scope>
    <source>
        <strain evidence="2">SB12</strain>
    </source>
</reference>
<feature type="domain" description="Serine aminopeptidase S33" evidence="1">
    <location>
        <begin position="21"/>
        <end position="250"/>
    </location>
</feature>
<dbReference type="InterPro" id="IPR000073">
    <property type="entry name" value="AB_hydrolase_1"/>
</dbReference>
<evidence type="ECO:0000259" key="1">
    <source>
        <dbReference type="Pfam" id="PF12146"/>
    </source>
</evidence>
<dbReference type="AlphaFoldDB" id="A0A833H415"/>
<dbReference type="SUPFAM" id="SSF53474">
    <property type="entry name" value="alpha/beta-Hydrolases"/>
    <property type="match status" value="1"/>
</dbReference>
<accession>A0A833H415</accession>
<dbReference type="GO" id="GO:0016787">
    <property type="term" value="F:hydrolase activity"/>
    <property type="evidence" value="ECO:0007669"/>
    <property type="project" value="UniProtKB-KW"/>
</dbReference>
<dbReference type="Gene3D" id="3.40.50.1820">
    <property type="entry name" value="alpha/beta hydrolase"/>
    <property type="match status" value="1"/>
</dbReference>
<dbReference type="PANTHER" id="PTHR42886">
    <property type="entry name" value="RE40534P-RELATED"/>
    <property type="match status" value="1"/>
</dbReference>
<dbReference type="InterPro" id="IPR029058">
    <property type="entry name" value="AB_hydrolase_fold"/>
</dbReference>
<comment type="caution">
    <text evidence="2">The sequence shown here is derived from an EMBL/GenBank/DDBJ whole genome shotgun (WGS) entry which is preliminary data.</text>
</comment>
<evidence type="ECO:0000313" key="3">
    <source>
        <dbReference type="Proteomes" id="UP000460298"/>
    </source>
</evidence>
<organism evidence="2 3">
    <name type="scientific">Leptonema illini</name>
    <dbReference type="NCBI Taxonomy" id="183"/>
    <lineage>
        <taxon>Bacteria</taxon>
        <taxon>Pseudomonadati</taxon>
        <taxon>Spirochaetota</taxon>
        <taxon>Spirochaetia</taxon>
        <taxon>Leptospirales</taxon>
        <taxon>Leptospiraceae</taxon>
        <taxon>Leptonema</taxon>
    </lineage>
</organism>
<keyword evidence="2" id="KW-0378">Hydrolase</keyword>
<proteinExistence type="predicted"/>
<dbReference type="Pfam" id="PF12146">
    <property type="entry name" value="Hydrolase_4"/>
    <property type="match status" value="1"/>
</dbReference>
<dbReference type="PANTHER" id="PTHR42886:SF29">
    <property type="entry name" value="PUMMELIG, ISOFORM A"/>
    <property type="match status" value="1"/>
</dbReference>
<dbReference type="Proteomes" id="UP000460298">
    <property type="component" value="Unassembled WGS sequence"/>
</dbReference>
<name>A0A833H415_9LEPT</name>
<evidence type="ECO:0000313" key="2">
    <source>
        <dbReference type="EMBL" id="KAB2934337.1"/>
    </source>
</evidence>
<sequence>MKKAPQRKKTPQRTKATAKRPRPVYLMLRGLGREAGHWGAFREEIENQYEVYALDLPGAGSERHRSCPLTIDEIVDDIRERWLHIKEECQLRDTGLFAISLGGMIALSWISRYPDDFSRLILINSSSRLSPFYRRLRPASYPDFVYAMLTRHRERRENRMFSRTCNSDADRESKVGVWIRMSAERPLKRSTFFRQLWAASRFVLPEKIDLPALFLGASRDRLVHVQCSRDLAAHYGVDLIEHPWAGHDLTTDDGPWVLEQMKQFERRWNARR</sequence>
<dbReference type="PRINTS" id="PR00111">
    <property type="entry name" value="ABHYDROLASE"/>
</dbReference>
<dbReference type="InterPro" id="IPR022742">
    <property type="entry name" value="Hydrolase_4"/>
</dbReference>
<protein>
    <submittedName>
        <fullName evidence="2">Alpha/beta hydrolase</fullName>
    </submittedName>
</protein>
<dbReference type="EMBL" id="WBUI01000003">
    <property type="protein sequence ID" value="KAB2934337.1"/>
    <property type="molecule type" value="Genomic_DNA"/>
</dbReference>